<evidence type="ECO:0000256" key="2">
    <source>
        <dbReference type="ARBA" id="ARBA00023015"/>
    </source>
</evidence>
<keyword evidence="4" id="KW-0804">Transcription</keyword>
<keyword evidence="6" id="KW-0812">Transmembrane</keyword>
<dbReference type="AlphaFoldDB" id="A0A7N0UEQ4"/>
<dbReference type="PANTHER" id="PTHR31744">
    <property type="entry name" value="PROTEIN CUP-SHAPED COTYLEDON 2-RELATED"/>
    <property type="match status" value="1"/>
</dbReference>
<comment type="subcellular location">
    <subcellularLocation>
        <location evidence="1">Nucleus</location>
    </subcellularLocation>
</comment>
<dbReference type="FunFam" id="2.170.150.80:FF:000002">
    <property type="entry name" value="Nac domain-containing protein 86"/>
    <property type="match status" value="1"/>
</dbReference>
<evidence type="ECO:0000256" key="3">
    <source>
        <dbReference type="ARBA" id="ARBA00023125"/>
    </source>
</evidence>
<dbReference type="GO" id="GO:0006355">
    <property type="term" value="P:regulation of DNA-templated transcription"/>
    <property type="evidence" value="ECO:0007669"/>
    <property type="project" value="InterPro"/>
</dbReference>
<proteinExistence type="predicted"/>
<evidence type="ECO:0000313" key="8">
    <source>
        <dbReference type="EnsemblPlants" id="Kaladp0061s0050.1.v1.1"/>
    </source>
</evidence>
<keyword evidence="5" id="KW-0539">Nucleus</keyword>
<dbReference type="OMA" id="MIRIRDM"/>
<keyword evidence="2" id="KW-0805">Transcription regulation</keyword>
<accession>A0A7N0UEQ4</accession>
<evidence type="ECO:0000256" key="4">
    <source>
        <dbReference type="ARBA" id="ARBA00023163"/>
    </source>
</evidence>
<sequence>MGRKPATSLAPGFRFHPTDEELVRYYLRRKICGKGFRFDAIAATDVYKSEPWELPGKSKLKSRDLEWYFFSMLDRKYGNGSKTNRATENGYWKTTGKDRPVLHKAKTVGMKKTLVYHRGRAPHGARSNWVMHEYRLIDEDLEKAGVLQDAFVLCRIFQKSGSGPKNGEQYGAPFEEEEWDDDEVATVPGEQLTNEVVVFDNPYPEVGDVNTDADELVQNNYDISPSAPPPFDYCDDSGSYLFDDQKPFIGTRENYESNLVDGESCFDVLNFPEPCEGEVKQVKVEHLVDSGENPLDASYLLDEHYLNANQEPVLNEGLFLETDDLINQMEPGPSDFDMLDEYLKYFDSADSNSTYVLPENGALPQTESQVVATKSLLTPEQVDKEIEYLALKSQQLPDAQGSDVASSSSQCPEDTKFNSDYKHQFVNMLGKKPSPYSFSTKDASLRLASSSHSSSSIHVTAGMVQIRNTDAFGNRLSWTFNKNGNIEVVLSLALPQTDGNSTSVDMLANMLSGKASSAMARVWFYLIVFWVFIISISFKIASLVSTKQG</sequence>
<dbReference type="GO" id="GO:0003677">
    <property type="term" value="F:DNA binding"/>
    <property type="evidence" value="ECO:0007669"/>
    <property type="project" value="UniProtKB-KW"/>
</dbReference>
<feature type="domain" description="NAC" evidence="7">
    <location>
        <begin position="9"/>
        <end position="159"/>
    </location>
</feature>
<dbReference type="Proteomes" id="UP000594263">
    <property type="component" value="Unplaced"/>
</dbReference>
<protein>
    <recommendedName>
        <fullName evidence="7">NAC domain-containing protein</fullName>
    </recommendedName>
</protein>
<dbReference type="SUPFAM" id="SSF101941">
    <property type="entry name" value="NAC domain"/>
    <property type="match status" value="1"/>
</dbReference>
<keyword evidence="6" id="KW-0472">Membrane</keyword>
<organism evidence="8 9">
    <name type="scientific">Kalanchoe fedtschenkoi</name>
    <name type="common">Lavender scallops</name>
    <name type="synonym">South American air plant</name>
    <dbReference type="NCBI Taxonomy" id="63787"/>
    <lineage>
        <taxon>Eukaryota</taxon>
        <taxon>Viridiplantae</taxon>
        <taxon>Streptophyta</taxon>
        <taxon>Embryophyta</taxon>
        <taxon>Tracheophyta</taxon>
        <taxon>Spermatophyta</taxon>
        <taxon>Magnoliopsida</taxon>
        <taxon>eudicotyledons</taxon>
        <taxon>Gunneridae</taxon>
        <taxon>Pentapetalae</taxon>
        <taxon>Saxifragales</taxon>
        <taxon>Crassulaceae</taxon>
        <taxon>Kalanchoe</taxon>
    </lineage>
</organism>
<evidence type="ECO:0000256" key="6">
    <source>
        <dbReference type="SAM" id="Phobius"/>
    </source>
</evidence>
<dbReference type="InterPro" id="IPR003441">
    <property type="entry name" value="NAC-dom"/>
</dbReference>
<dbReference type="EnsemblPlants" id="Kaladp0061s0050.1.v1.1">
    <property type="protein sequence ID" value="Kaladp0061s0050.1.v1.1"/>
    <property type="gene ID" value="Kaladp0061s0050.v1.1"/>
</dbReference>
<feature type="transmembrane region" description="Helical" evidence="6">
    <location>
        <begin position="522"/>
        <end position="544"/>
    </location>
</feature>
<dbReference type="InterPro" id="IPR036093">
    <property type="entry name" value="NAC_dom_sf"/>
</dbReference>
<keyword evidence="6" id="KW-1133">Transmembrane helix</keyword>
<dbReference type="PROSITE" id="PS51005">
    <property type="entry name" value="NAC"/>
    <property type="match status" value="1"/>
</dbReference>
<dbReference type="Gene3D" id="2.170.150.80">
    <property type="entry name" value="NAC domain"/>
    <property type="match status" value="1"/>
</dbReference>
<dbReference type="Pfam" id="PF02365">
    <property type="entry name" value="NAM"/>
    <property type="match status" value="1"/>
</dbReference>
<reference evidence="8" key="1">
    <citation type="submission" date="2021-01" db="UniProtKB">
        <authorList>
            <consortium name="EnsemblPlants"/>
        </authorList>
    </citation>
    <scope>IDENTIFICATION</scope>
</reference>
<evidence type="ECO:0000259" key="7">
    <source>
        <dbReference type="PROSITE" id="PS51005"/>
    </source>
</evidence>
<dbReference type="Gramene" id="Kaladp0061s0050.1.v1.1">
    <property type="protein sequence ID" value="Kaladp0061s0050.1.v1.1"/>
    <property type="gene ID" value="Kaladp0061s0050.v1.1"/>
</dbReference>
<keyword evidence="3" id="KW-0238">DNA-binding</keyword>
<name>A0A7N0UEQ4_KALFE</name>
<evidence type="ECO:0000256" key="1">
    <source>
        <dbReference type="ARBA" id="ARBA00004123"/>
    </source>
</evidence>
<keyword evidence="9" id="KW-1185">Reference proteome</keyword>
<dbReference type="GO" id="GO:0005634">
    <property type="term" value="C:nucleus"/>
    <property type="evidence" value="ECO:0007669"/>
    <property type="project" value="UniProtKB-SubCell"/>
</dbReference>
<dbReference type="PANTHER" id="PTHR31744:SF210">
    <property type="entry name" value="NAC DOMAIN-CONTAINING PROTEIN 86-LIKE"/>
    <property type="match status" value="1"/>
</dbReference>
<evidence type="ECO:0000256" key="5">
    <source>
        <dbReference type="ARBA" id="ARBA00023242"/>
    </source>
</evidence>
<evidence type="ECO:0000313" key="9">
    <source>
        <dbReference type="Proteomes" id="UP000594263"/>
    </source>
</evidence>